<evidence type="ECO:0000313" key="1">
    <source>
        <dbReference type="EMBL" id="CAH9112047.1"/>
    </source>
</evidence>
<keyword evidence="2" id="KW-1185">Reference proteome</keyword>
<comment type="caution">
    <text evidence="1">The sequence shown here is derived from an EMBL/GenBank/DDBJ whole genome shotgun (WGS) entry which is preliminary data.</text>
</comment>
<accession>A0AAV0DXJ4</accession>
<name>A0AAV0DXJ4_9ASTE</name>
<gene>
    <name evidence="1" type="ORF">CEPIT_LOCUS19746</name>
</gene>
<organism evidence="1 2">
    <name type="scientific">Cuscuta epithymum</name>
    <dbReference type="NCBI Taxonomy" id="186058"/>
    <lineage>
        <taxon>Eukaryota</taxon>
        <taxon>Viridiplantae</taxon>
        <taxon>Streptophyta</taxon>
        <taxon>Embryophyta</taxon>
        <taxon>Tracheophyta</taxon>
        <taxon>Spermatophyta</taxon>
        <taxon>Magnoliopsida</taxon>
        <taxon>eudicotyledons</taxon>
        <taxon>Gunneridae</taxon>
        <taxon>Pentapetalae</taxon>
        <taxon>asterids</taxon>
        <taxon>lamiids</taxon>
        <taxon>Solanales</taxon>
        <taxon>Convolvulaceae</taxon>
        <taxon>Cuscuteae</taxon>
        <taxon>Cuscuta</taxon>
        <taxon>Cuscuta subgen. Cuscuta</taxon>
    </lineage>
</organism>
<protein>
    <submittedName>
        <fullName evidence="1">Uncharacterized protein</fullName>
    </submittedName>
</protein>
<reference evidence="1" key="1">
    <citation type="submission" date="2022-07" db="EMBL/GenBank/DDBJ databases">
        <authorList>
            <person name="Macas J."/>
            <person name="Novak P."/>
            <person name="Neumann P."/>
        </authorList>
    </citation>
    <scope>NUCLEOTIDE SEQUENCE</scope>
</reference>
<dbReference type="Proteomes" id="UP001152523">
    <property type="component" value="Unassembled WGS sequence"/>
</dbReference>
<evidence type="ECO:0000313" key="2">
    <source>
        <dbReference type="Proteomes" id="UP001152523"/>
    </source>
</evidence>
<proteinExistence type="predicted"/>
<sequence>MNQLSGVDGV</sequence>
<dbReference type="EMBL" id="CAMAPF010000193">
    <property type="protein sequence ID" value="CAH9112047.1"/>
    <property type="molecule type" value="Genomic_DNA"/>
</dbReference>